<accession>A0A2G8T9T6</accession>
<evidence type="ECO:0008006" key="4">
    <source>
        <dbReference type="Google" id="ProtNLM"/>
    </source>
</evidence>
<dbReference type="Proteomes" id="UP000230390">
    <property type="component" value="Unassembled WGS sequence"/>
</dbReference>
<gene>
    <name evidence="2" type="ORF">CR105_22530</name>
</gene>
<comment type="caution">
    <text evidence="2">The sequence shown here is derived from an EMBL/GenBank/DDBJ whole genome shotgun (WGS) entry which is preliminary data.</text>
</comment>
<evidence type="ECO:0000256" key="1">
    <source>
        <dbReference type="SAM" id="SignalP"/>
    </source>
</evidence>
<proteinExistence type="predicted"/>
<dbReference type="EMBL" id="PDOC01000021">
    <property type="protein sequence ID" value="PIL42754.1"/>
    <property type="molecule type" value="Genomic_DNA"/>
</dbReference>
<protein>
    <recommendedName>
        <fullName evidence="4">Porin domain-containing protein</fullName>
    </recommendedName>
</protein>
<evidence type="ECO:0000313" key="3">
    <source>
        <dbReference type="Proteomes" id="UP000230390"/>
    </source>
</evidence>
<reference evidence="2 3" key="1">
    <citation type="submission" date="2017-10" db="EMBL/GenBank/DDBJ databases">
        <title>Massilia psychrophilum sp. nov., a novel purple-pigmented bacterium isolated from Tianshan glacier, Xinjiang Municipality, China.</title>
        <authorList>
            <person name="Wang H."/>
        </authorList>
    </citation>
    <scope>NUCLEOTIDE SEQUENCE [LARGE SCALE GENOMIC DNA]</scope>
    <source>
        <strain evidence="2 3">JCM 30074</strain>
    </source>
</reference>
<dbReference type="OrthoDB" id="8741777at2"/>
<evidence type="ECO:0000313" key="2">
    <source>
        <dbReference type="EMBL" id="PIL42754.1"/>
    </source>
</evidence>
<name>A0A2G8T9T6_9BURK</name>
<dbReference type="RefSeq" id="WP_099792423.1">
    <property type="nucleotide sequence ID" value="NZ_JBHLYV010000096.1"/>
</dbReference>
<feature type="chain" id="PRO_5013600753" description="Porin domain-containing protein" evidence="1">
    <location>
        <begin position="20"/>
        <end position="341"/>
    </location>
</feature>
<feature type="signal peptide" evidence="1">
    <location>
        <begin position="1"/>
        <end position="19"/>
    </location>
</feature>
<sequence>MKRLCCLTAVLAAAGGAPAQTPDADRRGAYLSFQHGNGNIYGDDLRGDRSMSWRAGELRLGRELDPALLGLDRTRRDSSVRIDFVYNNEGHPDNHHRDGFALQATITRALGAGFTGELSAGPYSTYDTTMVNGVEINEASRGILSSVALRYRLDRWTPGLHLRLAYNHVWMRRAHRSHAVMIGVGRQFASVPPYTEGTLRQGRLWLGASLGSSKTTQTGRRAVASGTLEAKQYGGKWALSAKAVLEGDDEVMVDRRGVAVQGWFVQPVTRNWQVAVGFGPYVARNRRGPHRTGVHGLLTMQAERKLDKRTKAFFALSRVKSYQQANDRDVFHVGVMRAFGG</sequence>
<dbReference type="AlphaFoldDB" id="A0A2G8T9T6"/>
<keyword evidence="1" id="KW-0732">Signal</keyword>
<organism evidence="2 3">
    <name type="scientific">Massilia eurypsychrophila</name>
    <dbReference type="NCBI Taxonomy" id="1485217"/>
    <lineage>
        <taxon>Bacteria</taxon>
        <taxon>Pseudomonadati</taxon>
        <taxon>Pseudomonadota</taxon>
        <taxon>Betaproteobacteria</taxon>
        <taxon>Burkholderiales</taxon>
        <taxon>Oxalobacteraceae</taxon>
        <taxon>Telluria group</taxon>
        <taxon>Massilia</taxon>
    </lineage>
</organism>
<keyword evidence="3" id="KW-1185">Reference proteome</keyword>